<sequence length="273" mass="30211">MLNNEKIEELCNISKRVRKNIIEMITEAGSGHPGGSLSCADILVALYFHVMKVDPQNPGWEDRDRFVLSKGHAAPAIYAVLAEKGFFPVDELKTLRKVDSRLQGHPDMKKTPGIDMTTGSLGQGISAAVGMALAGKLDKKDYRVYAVLGDGELQEGQVWEAAMAAAHYKLDNLTIFLDHNHLQIDGTVKEVLSPEDVGEKFKAFNWNVININGHDFYQIIDAVEKAKKIKEKPTAIIAETIKGKGVPFMENQVDWHGKAPSKEQAKEALNYLN</sequence>
<evidence type="ECO:0000313" key="7">
    <source>
        <dbReference type="EMBL" id="KYO65270.1"/>
    </source>
</evidence>
<gene>
    <name evidence="7" type="primary">tktA</name>
    <name evidence="7" type="ORF">ATZ99_17190</name>
</gene>
<dbReference type="EMBL" id="LOHZ01000036">
    <property type="protein sequence ID" value="KYO65270.1"/>
    <property type="molecule type" value="Genomic_DNA"/>
</dbReference>
<evidence type="ECO:0000256" key="2">
    <source>
        <dbReference type="ARBA" id="ARBA00007131"/>
    </source>
</evidence>
<dbReference type="PANTHER" id="PTHR47514">
    <property type="entry name" value="TRANSKETOLASE N-TERMINAL SECTION-RELATED"/>
    <property type="match status" value="1"/>
</dbReference>
<dbReference type="PATRIC" id="fig|520767.4.peg.1832"/>
<dbReference type="InterPro" id="IPR005474">
    <property type="entry name" value="Transketolase_N"/>
</dbReference>
<dbReference type="GO" id="GO:0046872">
    <property type="term" value="F:metal ion binding"/>
    <property type="evidence" value="ECO:0007669"/>
    <property type="project" value="UniProtKB-KW"/>
</dbReference>
<dbReference type="Pfam" id="PF00456">
    <property type="entry name" value="Transketolase_N"/>
    <property type="match status" value="1"/>
</dbReference>
<reference evidence="7 8" key="1">
    <citation type="submission" date="2015-12" db="EMBL/GenBank/DDBJ databases">
        <title>Draft genome of Thermovenabulum gondwanense isolated from a red thermophilic microbial mat colonisisng an outflow channel of a bore well.</title>
        <authorList>
            <person name="Patel B.K."/>
        </authorList>
    </citation>
    <scope>NUCLEOTIDE SEQUENCE [LARGE SCALE GENOMIC DNA]</scope>
    <source>
        <strain evidence="7 8">R270</strain>
    </source>
</reference>
<protein>
    <submittedName>
        <fullName evidence="7">Transketolase 1</fullName>
        <ecNumber evidence="7">2.2.1.1</ecNumber>
    </submittedName>
</protein>
<dbReference type="AlphaFoldDB" id="A0A162MCR6"/>
<evidence type="ECO:0000256" key="3">
    <source>
        <dbReference type="ARBA" id="ARBA00022679"/>
    </source>
</evidence>
<dbReference type="EC" id="2.2.1.1" evidence="7"/>
<keyword evidence="4" id="KW-0479">Metal-binding</keyword>
<dbReference type="STRING" id="520767.ATZ99_17190"/>
<dbReference type="Proteomes" id="UP000075737">
    <property type="component" value="Unassembled WGS sequence"/>
</dbReference>
<keyword evidence="5" id="KW-0786">Thiamine pyrophosphate</keyword>
<evidence type="ECO:0000256" key="1">
    <source>
        <dbReference type="ARBA" id="ARBA00001964"/>
    </source>
</evidence>
<dbReference type="GO" id="GO:0004802">
    <property type="term" value="F:transketolase activity"/>
    <property type="evidence" value="ECO:0007669"/>
    <property type="project" value="UniProtKB-EC"/>
</dbReference>
<proteinExistence type="inferred from homology"/>
<name>A0A162MCR6_9FIRM</name>
<evidence type="ECO:0000256" key="5">
    <source>
        <dbReference type="ARBA" id="ARBA00023052"/>
    </source>
</evidence>
<dbReference type="CDD" id="cd02012">
    <property type="entry name" value="TPP_TK"/>
    <property type="match status" value="1"/>
</dbReference>
<keyword evidence="3 7" id="KW-0808">Transferase</keyword>
<comment type="cofactor">
    <cofactor evidence="1">
        <name>thiamine diphosphate</name>
        <dbReference type="ChEBI" id="CHEBI:58937"/>
    </cofactor>
</comment>
<evidence type="ECO:0000256" key="4">
    <source>
        <dbReference type="ARBA" id="ARBA00022723"/>
    </source>
</evidence>
<comment type="caution">
    <text evidence="7">The sequence shown here is derived from an EMBL/GenBank/DDBJ whole genome shotgun (WGS) entry which is preliminary data.</text>
</comment>
<comment type="similarity">
    <text evidence="2">Belongs to the transketolase family.</text>
</comment>
<dbReference type="RefSeq" id="WP_222927102.1">
    <property type="nucleotide sequence ID" value="NZ_LOHZ01000036.1"/>
</dbReference>
<dbReference type="PROSITE" id="PS00801">
    <property type="entry name" value="TRANSKETOLASE_1"/>
    <property type="match status" value="1"/>
</dbReference>
<keyword evidence="8" id="KW-1185">Reference proteome</keyword>
<dbReference type="PANTHER" id="PTHR47514:SF1">
    <property type="entry name" value="TRANSKETOLASE N-TERMINAL SECTION-RELATED"/>
    <property type="match status" value="1"/>
</dbReference>
<dbReference type="InterPro" id="IPR049557">
    <property type="entry name" value="Transketolase_CS"/>
</dbReference>
<dbReference type="InterPro" id="IPR029061">
    <property type="entry name" value="THDP-binding"/>
</dbReference>
<evidence type="ECO:0000259" key="6">
    <source>
        <dbReference type="Pfam" id="PF00456"/>
    </source>
</evidence>
<organism evidence="7 8">
    <name type="scientific">Thermovenabulum gondwanense</name>
    <dbReference type="NCBI Taxonomy" id="520767"/>
    <lineage>
        <taxon>Bacteria</taxon>
        <taxon>Bacillati</taxon>
        <taxon>Bacillota</taxon>
        <taxon>Clostridia</taxon>
        <taxon>Thermosediminibacterales</taxon>
        <taxon>Thermosediminibacteraceae</taxon>
        <taxon>Thermovenabulum</taxon>
    </lineage>
</organism>
<feature type="domain" description="Transketolase N-terminal" evidence="6">
    <location>
        <begin position="16"/>
        <end position="265"/>
    </location>
</feature>
<dbReference type="SUPFAM" id="SSF52518">
    <property type="entry name" value="Thiamin diphosphate-binding fold (THDP-binding)"/>
    <property type="match status" value="1"/>
</dbReference>
<evidence type="ECO:0000313" key="8">
    <source>
        <dbReference type="Proteomes" id="UP000075737"/>
    </source>
</evidence>
<accession>A0A162MCR6</accession>
<dbReference type="Gene3D" id="3.40.50.970">
    <property type="match status" value="1"/>
</dbReference>